<gene>
    <name evidence="16" type="ORF">N8K70_13770</name>
</gene>
<evidence type="ECO:0000256" key="13">
    <source>
        <dbReference type="PROSITE-ProRule" id="PRU00391"/>
    </source>
</evidence>
<evidence type="ECO:0000256" key="9">
    <source>
        <dbReference type="ARBA" id="ARBA00023204"/>
    </source>
</evidence>
<comment type="similarity">
    <text evidence="1">Belongs to the FPG family.</text>
</comment>
<dbReference type="GO" id="GO:0140078">
    <property type="term" value="F:class I DNA-(apurinic or apyrimidinic site) endonuclease activity"/>
    <property type="evidence" value="ECO:0007669"/>
    <property type="project" value="UniProtKB-EC"/>
</dbReference>
<evidence type="ECO:0000256" key="5">
    <source>
        <dbReference type="ARBA" id="ARBA00022771"/>
    </source>
</evidence>
<keyword evidence="9" id="KW-0234">DNA repair</keyword>
<evidence type="ECO:0000256" key="1">
    <source>
        <dbReference type="ARBA" id="ARBA00009409"/>
    </source>
</evidence>
<dbReference type="SUPFAM" id="SSF81624">
    <property type="entry name" value="N-terminal domain of MutM-like DNA repair proteins"/>
    <property type="match status" value="1"/>
</dbReference>
<keyword evidence="11" id="KW-0511">Multifunctional enzyme</keyword>
<evidence type="ECO:0000256" key="6">
    <source>
        <dbReference type="ARBA" id="ARBA00022801"/>
    </source>
</evidence>
<accession>A0AA97FFX7</accession>
<dbReference type="Pfam" id="PF06831">
    <property type="entry name" value="H2TH"/>
    <property type="match status" value="1"/>
</dbReference>
<protein>
    <recommendedName>
        <fullName evidence="2">DNA-(apurinic or apyrimidinic site) lyase</fullName>
        <ecNumber evidence="2">4.2.99.18</ecNumber>
    </recommendedName>
</protein>
<dbReference type="InterPro" id="IPR044090">
    <property type="entry name" value="Nei2_N"/>
</dbReference>
<evidence type="ECO:0000256" key="3">
    <source>
        <dbReference type="ARBA" id="ARBA00022723"/>
    </source>
</evidence>
<keyword evidence="17" id="KW-1185">Reference proteome</keyword>
<dbReference type="Gene3D" id="3.20.190.10">
    <property type="entry name" value="MutM-like, N-terminal"/>
    <property type="match status" value="1"/>
</dbReference>
<evidence type="ECO:0000259" key="14">
    <source>
        <dbReference type="PROSITE" id="PS51066"/>
    </source>
</evidence>
<dbReference type="CDD" id="cd08971">
    <property type="entry name" value="AcNei2_N"/>
    <property type="match status" value="1"/>
</dbReference>
<organism evidence="16 17">
    <name type="scientific">Microbacterium betulae</name>
    <dbReference type="NCBI Taxonomy" id="2981139"/>
    <lineage>
        <taxon>Bacteria</taxon>
        <taxon>Bacillati</taxon>
        <taxon>Actinomycetota</taxon>
        <taxon>Actinomycetes</taxon>
        <taxon>Micrococcales</taxon>
        <taxon>Microbacteriaceae</taxon>
        <taxon>Microbacterium</taxon>
    </lineage>
</organism>
<dbReference type="Pfam" id="PF01149">
    <property type="entry name" value="Fapy_DNA_glyco"/>
    <property type="match status" value="1"/>
</dbReference>
<evidence type="ECO:0000256" key="12">
    <source>
        <dbReference type="ARBA" id="ARBA00023295"/>
    </source>
</evidence>
<dbReference type="RefSeq" id="WP_317138919.1">
    <property type="nucleotide sequence ID" value="NZ_CP118157.1"/>
</dbReference>
<sequence length="269" mass="29982">MPEGDTAHRTARRLHAALAGRVVTRFDLRVPSAATADLRGETVHEVFARGKHLLHRIGEHTLHTHLRMEGEWHVHARGTPWRRPAYQARAVVGADDVETVGFELGIVELLLTRDEADAVGHLGPDPLSPDWDEAEAVRRLSRDARPAHVALLDQRNLAGFGTEYVNELLFLRGVAPTTPMAEVDAAALVALGVRTIRRNVDQVVRSFTGDSRRGRNLWVYGRDRRPCLRCGTPIRKGSMGPDPTRERRVYWCPSCQKTTQSRQLPPSAG</sequence>
<proteinExistence type="inferred from homology"/>
<keyword evidence="6" id="KW-0378">Hydrolase</keyword>
<dbReference type="AlphaFoldDB" id="A0AA97FFX7"/>
<dbReference type="SUPFAM" id="SSF46946">
    <property type="entry name" value="S13-like H2TH domain"/>
    <property type="match status" value="1"/>
</dbReference>
<dbReference type="KEGG" id="mbet:N8K70_13770"/>
<dbReference type="SMART" id="SM01232">
    <property type="entry name" value="H2TH"/>
    <property type="match status" value="1"/>
</dbReference>
<keyword evidence="10" id="KW-0456">Lyase</keyword>
<name>A0AA97FFX7_9MICO</name>
<keyword evidence="8" id="KW-0238">DNA-binding</keyword>
<dbReference type="GO" id="GO:0008270">
    <property type="term" value="F:zinc ion binding"/>
    <property type="evidence" value="ECO:0007669"/>
    <property type="project" value="UniProtKB-KW"/>
</dbReference>
<keyword evidence="5 13" id="KW-0863">Zinc-finger</keyword>
<dbReference type="Proteomes" id="UP001305498">
    <property type="component" value="Chromosome"/>
</dbReference>
<dbReference type="InterPro" id="IPR015886">
    <property type="entry name" value="H2TH_FPG"/>
</dbReference>
<dbReference type="PROSITE" id="PS51068">
    <property type="entry name" value="FPG_CAT"/>
    <property type="match status" value="1"/>
</dbReference>
<dbReference type="InterPro" id="IPR010979">
    <property type="entry name" value="Ribosomal_uS13-like_H2TH"/>
</dbReference>
<keyword evidence="3" id="KW-0479">Metal-binding</keyword>
<evidence type="ECO:0000256" key="2">
    <source>
        <dbReference type="ARBA" id="ARBA00012720"/>
    </source>
</evidence>
<dbReference type="GO" id="GO:0003684">
    <property type="term" value="F:damaged DNA binding"/>
    <property type="evidence" value="ECO:0007669"/>
    <property type="project" value="InterPro"/>
</dbReference>
<evidence type="ECO:0000259" key="15">
    <source>
        <dbReference type="PROSITE" id="PS51068"/>
    </source>
</evidence>
<dbReference type="Gene3D" id="1.10.8.50">
    <property type="match status" value="1"/>
</dbReference>
<evidence type="ECO:0000313" key="16">
    <source>
        <dbReference type="EMBL" id="WOF22448.1"/>
    </source>
</evidence>
<evidence type="ECO:0000256" key="8">
    <source>
        <dbReference type="ARBA" id="ARBA00023125"/>
    </source>
</evidence>
<evidence type="ECO:0000313" key="17">
    <source>
        <dbReference type="Proteomes" id="UP001305498"/>
    </source>
</evidence>
<keyword evidence="12" id="KW-0326">Glycosidase</keyword>
<evidence type="ECO:0000256" key="10">
    <source>
        <dbReference type="ARBA" id="ARBA00023239"/>
    </source>
</evidence>
<dbReference type="PANTHER" id="PTHR42697:SF1">
    <property type="entry name" value="ENDONUCLEASE 8"/>
    <property type="match status" value="1"/>
</dbReference>
<dbReference type="EMBL" id="CP118157">
    <property type="protein sequence ID" value="WOF22448.1"/>
    <property type="molecule type" value="Genomic_DNA"/>
</dbReference>
<dbReference type="SMART" id="SM00898">
    <property type="entry name" value="Fapy_DNA_glyco"/>
    <property type="match status" value="1"/>
</dbReference>
<dbReference type="SUPFAM" id="SSF57716">
    <property type="entry name" value="Glucocorticoid receptor-like (DNA-binding domain)"/>
    <property type="match status" value="1"/>
</dbReference>
<keyword evidence="7" id="KW-0862">Zinc</keyword>
<dbReference type="PANTHER" id="PTHR42697">
    <property type="entry name" value="ENDONUCLEASE 8"/>
    <property type="match status" value="1"/>
</dbReference>
<dbReference type="GO" id="GO:0000703">
    <property type="term" value="F:oxidized pyrimidine nucleobase lesion DNA N-glycosylase activity"/>
    <property type="evidence" value="ECO:0007669"/>
    <property type="project" value="TreeGrafter"/>
</dbReference>
<dbReference type="EC" id="4.2.99.18" evidence="2"/>
<evidence type="ECO:0000256" key="4">
    <source>
        <dbReference type="ARBA" id="ARBA00022763"/>
    </source>
</evidence>
<dbReference type="GO" id="GO:0006284">
    <property type="term" value="P:base-excision repair"/>
    <property type="evidence" value="ECO:0007669"/>
    <property type="project" value="InterPro"/>
</dbReference>
<reference evidence="16 17" key="1">
    <citation type="submission" date="2023-02" db="EMBL/GenBank/DDBJ databases">
        <title>Microbacterium betulae sp. nov., isolated from birch wood.</title>
        <authorList>
            <person name="Pasciak M."/>
            <person name="Pawlik K.J."/>
            <person name="Martynowski D."/>
            <person name="Laczmanski L."/>
            <person name="Ciekot J."/>
            <person name="Szponar B."/>
            <person name="Wojcik-Fatla A."/>
            <person name="Mackiewicz B."/>
            <person name="Farian E."/>
            <person name="Cholewa G."/>
            <person name="Cholewa A."/>
            <person name="Dutkiewicz J."/>
        </authorList>
    </citation>
    <scope>NUCLEOTIDE SEQUENCE [LARGE SCALE GENOMIC DNA]</scope>
    <source>
        <strain evidence="16 17">AB</strain>
    </source>
</reference>
<feature type="domain" description="Formamidopyrimidine-DNA glycosylase catalytic" evidence="15">
    <location>
        <begin position="2"/>
        <end position="101"/>
    </location>
</feature>
<dbReference type="InterPro" id="IPR012319">
    <property type="entry name" value="FPG_cat"/>
</dbReference>
<dbReference type="InterPro" id="IPR000214">
    <property type="entry name" value="Znf_DNA_glyclase/AP_lyase"/>
</dbReference>
<keyword evidence="4" id="KW-0227">DNA damage</keyword>
<evidence type="ECO:0000256" key="11">
    <source>
        <dbReference type="ARBA" id="ARBA00023268"/>
    </source>
</evidence>
<feature type="domain" description="FPG-type" evidence="14">
    <location>
        <begin position="218"/>
        <end position="257"/>
    </location>
</feature>
<dbReference type="PROSITE" id="PS51066">
    <property type="entry name" value="ZF_FPG_2"/>
    <property type="match status" value="1"/>
</dbReference>
<dbReference type="InterPro" id="IPR035937">
    <property type="entry name" value="FPG_N"/>
</dbReference>
<evidence type="ECO:0000256" key="7">
    <source>
        <dbReference type="ARBA" id="ARBA00022833"/>
    </source>
</evidence>